<sequence>MAAERVFFDTNVLVYLLKDDRHKGECCADLIAGGGTISVQVLNELLNVIRRKTDLNWPDTLRFLETLEGLFEITDMTQETHRLGRRLAERYRLSVYDALIIAASILSGASVLYTEDMPDGAIIEGVRIVNPFTGRP</sequence>
<reference evidence="3" key="1">
    <citation type="submission" date="2010-12" db="EMBL/GenBank/DDBJ databases">
        <title>Complete sequence of chromosome 2 of Asticcacaulis excentricus CB 48.</title>
        <authorList>
            <consortium name="US DOE Joint Genome Institute"/>
            <person name="Lucas S."/>
            <person name="Copeland A."/>
            <person name="Lapidus A."/>
            <person name="Cheng J.-F."/>
            <person name="Bruce D."/>
            <person name="Goodwin L."/>
            <person name="Pitluck S."/>
            <person name="Teshima H."/>
            <person name="Davenport K."/>
            <person name="Detter J.C."/>
            <person name="Han C."/>
            <person name="Tapia R."/>
            <person name="Land M."/>
            <person name="Hauser L."/>
            <person name="Jeffries C."/>
            <person name="Kyrpides N."/>
            <person name="Ivanova N."/>
            <person name="Ovchinnikova G."/>
            <person name="Brun Y.V."/>
            <person name="Woyke T."/>
        </authorList>
    </citation>
    <scope>NUCLEOTIDE SEQUENCE [LARGE SCALE GENOMIC DNA]</scope>
    <source>
        <strain evidence="3">ATCC 15261 / DSM 4724 / KCTC 12464 / NCIMB 9791 / VKM B-1370 / CB 48</strain>
    </source>
</reference>
<evidence type="ECO:0000313" key="2">
    <source>
        <dbReference type="EMBL" id="ADU14638.1"/>
    </source>
</evidence>
<dbReference type="HOGENOM" id="CLU_128080_1_0_5"/>
<dbReference type="KEGG" id="aex:Astex_3002"/>
<keyword evidence="3" id="KW-1185">Reference proteome</keyword>
<dbReference type="PANTHER" id="PTHR38826:SF5">
    <property type="entry name" value="RIBONUCLEASE VAPC13"/>
    <property type="match status" value="1"/>
</dbReference>
<gene>
    <name evidence="2" type="ordered locus">Astex_3002</name>
</gene>
<name>E8RT17_ASTEC</name>
<dbReference type="Gene3D" id="3.40.50.1010">
    <property type="entry name" value="5'-nuclease"/>
    <property type="match status" value="1"/>
</dbReference>
<feature type="domain" description="PIN" evidence="1">
    <location>
        <begin position="6"/>
        <end position="116"/>
    </location>
</feature>
<dbReference type="InterPro" id="IPR029060">
    <property type="entry name" value="PIN-like_dom_sf"/>
</dbReference>
<proteinExistence type="predicted"/>
<dbReference type="Proteomes" id="UP000001492">
    <property type="component" value="Chromosome 2"/>
</dbReference>
<organism evidence="2 3">
    <name type="scientific">Asticcacaulis excentricus (strain ATCC 15261 / DSM 4724 / KCTC 12464 / NCIMB 9791 / VKM B-1370 / CB 48)</name>
    <dbReference type="NCBI Taxonomy" id="573065"/>
    <lineage>
        <taxon>Bacteria</taxon>
        <taxon>Pseudomonadati</taxon>
        <taxon>Pseudomonadota</taxon>
        <taxon>Alphaproteobacteria</taxon>
        <taxon>Caulobacterales</taxon>
        <taxon>Caulobacteraceae</taxon>
        <taxon>Asticcacaulis</taxon>
    </lineage>
</organism>
<dbReference type="SUPFAM" id="SSF88723">
    <property type="entry name" value="PIN domain-like"/>
    <property type="match status" value="1"/>
</dbReference>
<dbReference type="CDD" id="cd18692">
    <property type="entry name" value="PIN_VapC-like"/>
    <property type="match status" value="1"/>
</dbReference>
<dbReference type="STRING" id="573065.Astex_3002"/>
<protein>
    <submittedName>
        <fullName evidence="2">PilT protein domain protein</fullName>
    </submittedName>
</protein>
<dbReference type="InterPro" id="IPR002716">
    <property type="entry name" value="PIN_dom"/>
</dbReference>
<evidence type="ECO:0000259" key="1">
    <source>
        <dbReference type="Pfam" id="PF01850"/>
    </source>
</evidence>
<dbReference type="OrthoDB" id="163436at2"/>
<dbReference type="eggNOG" id="COG5573">
    <property type="taxonomic scope" value="Bacteria"/>
</dbReference>
<accession>E8RT17</accession>
<dbReference type="AlphaFoldDB" id="E8RT17"/>
<dbReference type="PANTHER" id="PTHR38826">
    <property type="entry name" value="RIBONUCLEASE VAPC13"/>
    <property type="match status" value="1"/>
</dbReference>
<dbReference type="InterPro" id="IPR052106">
    <property type="entry name" value="PINc/VapC_TA"/>
</dbReference>
<dbReference type="EMBL" id="CP002396">
    <property type="protein sequence ID" value="ADU14638.1"/>
    <property type="molecule type" value="Genomic_DNA"/>
</dbReference>
<dbReference type="Pfam" id="PF01850">
    <property type="entry name" value="PIN"/>
    <property type="match status" value="1"/>
</dbReference>
<dbReference type="RefSeq" id="WP_013480462.1">
    <property type="nucleotide sequence ID" value="NC_014817.1"/>
</dbReference>
<evidence type="ECO:0000313" key="3">
    <source>
        <dbReference type="Proteomes" id="UP000001492"/>
    </source>
</evidence>